<gene>
    <name evidence="1" type="ORF">SAMN04487960_104227</name>
</gene>
<dbReference type="Proteomes" id="UP000199675">
    <property type="component" value="Unassembled WGS sequence"/>
</dbReference>
<dbReference type="STRING" id="488533.SAMN04487960_104227"/>
<protein>
    <recommendedName>
        <fullName evidence="3">Acetyltransferase</fullName>
    </recommendedName>
</protein>
<evidence type="ECO:0000313" key="1">
    <source>
        <dbReference type="EMBL" id="SDW82207.1"/>
    </source>
</evidence>
<keyword evidence="2" id="KW-1185">Reference proteome</keyword>
<reference evidence="1 2" key="1">
    <citation type="submission" date="2016-10" db="EMBL/GenBank/DDBJ databases">
        <authorList>
            <person name="de Groot N.N."/>
        </authorList>
    </citation>
    <scope>NUCLEOTIDE SEQUENCE [LARGE SCALE GENOMIC DNA]</scope>
    <source>
        <strain evidence="1 2">CGMCC 1.7059</strain>
    </source>
</reference>
<proteinExistence type="predicted"/>
<dbReference type="RefSeq" id="WP_091812469.1">
    <property type="nucleotide sequence ID" value="NZ_FNNE01000004.1"/>
</dbReference>
<accession>A0A1H2WNW7</accession>
<evidence type="ECO:0008006" key="3">
    <source>
        <dbReference type="Google" id="ProtNLM"/>
    </source>
</evidence>
<dbReference type="EMBL" id="FNNE01000004">
    <property type="protein sequence ID" value="SDW82207.1"/>
    <property type="molecule type" value="Genomic_DNA"/>
</dbReference>
<dbReference type="OrthoDB" id="9810649at2"/>
<organism evidence="1 2">
    <name type="scientific">Marinobacter mobilis</name>
    <dbReference type="NCBI Taxonomy" id="488533"/>
    <lineage>
        <taxon>Bacteria</taxon>
        <taxon>Pseudomonadati</taxon>
        <taxon>Pseudomonadota</taxon>
        <taxon>Gammaproteobacteria</taxon>
        <taxon>Pseudomonadales</taxon>
        <taxon>Marinobacteraceae</taxon>
        <taxon>Marinobacter</taxon>
    </lineage>
</organism>
<evidence type="ECO:0000313" key="2">
    <source>
        <dbReference type="Proteomes" id="UP000199675"/>
    </source>
</evidence>
<name>A0A1H2WNW7_9GAMM</name>
<sequence length="72" mass="8080">MLLAEHSTGHLVEILDLGALFNPFESRVTGCLHFGEEAQDPEPYEKEKLMFPSGEALPRCWVDADYRTSRGA</sequence>
<dbReference type="AlphaFoldDB" id="A0A1H2WNW7"/>